<dbReference type="EMBL" id="AWSQ01000006">
    <property type="protein sequence ID" value="KFX68418.1"/>
    <property type="molecule type" value="Genomic_DNA"/>
</dbReference>
<evidence type="ECO:0000256" key="14">
    <source>
        <dbReference type="ARBA" id="ARBA00023237"/>
    </source>
</evidence>
<dbReference type="Pfam" id="PF07715">
    <property type="entry name" value="Plug"/>
    <property type="match status" value="1"/>
</dbReference>
<organism evidence="22 23">
    <name type="scientific">Pseudomonas taeanensis MS-3</name>
    <dbReference type="NCBI Taxonomy" id="1395571"/>
    <lineage>
        <taxon>Bacteria</taxon>
        <taxon>Pseudomonadati</taxon>
        <taxon>Pseudomonadota</taxon>
        <taxon>Gammaproteobacteria</taxon>
        <taxon>Pseudomonadales</taxon>
        <taxon>Pseudomonadaceae</taxon>
        <taxon>Pseudomonas</taxon>
    </lineage>
</organism>
<dbReference type="PANTHER" id="PTHR32552:SF90">
    <property type="entry name" value="METAL-PSEUDOPALINE RECEPTOR CNTO"/>
    <property type="match status" value="1"/>
</dbReference>
<feature type="signal peptide" evidence="19">
    <location>
        <begin position="1"/>
        <end position="18"/>
    </location>
</feature>
<evidence type="ECO:0000256" key="19">
    <source>
        <dbReference type="SAM" id="SignalP"/>
    </source>
</evidence>
<dbReference type="InterPro" id="IPR036942">
    <property type="entry name" value="Beta-barrel_TonB_sf"/>
</dbReference>
<evidence type="ECO:0000259" key="21">
    <source>
        <dbReference type="Pfam" id="PF07715"/>
    </source>
</evidence>
<sequence length="694" mass="75807">MRPALALATSLLAPGALADTPVQLTDSVITAPTEVADGPVQGYRATRSSSATKTDTPLSEIPQAISVVPAAVLEDLGSSDVERALDFAGGIAKQNDFGGLTLYEYSVRGFTTSEFYKDGFSANRGYPSTPDAANIERIEVLKGPAASLYGRGDPGGTVNIITKKPQAGTFARLQTSAGSWNRYRSSLDLNSPLDDQGDLLARLNLAVEDNNSFREHMTSERLFAAPSLSWQLSPDTRVLWEAELVRHRSVFDRGIVAPNNRLGSVSRSTFLGEPSDGTIDNDNNLIQASLEHALNDSWQLRLASHFKEGELAGNASENQALAGDGRTLTRRFRERETTWHDSITQLELRGDVQFVGLQHQLLIGSEYEDYRKNERVTEVRPRSAIDIYDPIYGRPRPTGARSGSDNHEQVESHALNLQDQVVFTERLRGLIGVRFEHFDQSIDNQVNGARSNQSHDALTQRTGLLYQLTPAVGLFANASTSFKPNNGLDRSDRPFDPEQGIGYEAGLKLDLLDNRLSATLAAFHLTKENVLTADPVDASFQTAAGEARSQGFDLQLSGQLSDALRVIGAFAFIDAEVIKGDEALPAGSRLLGVARQSGSLLGVYEFQDGWLRGSDLGAAVTYVGDRSGQTGSDFNLPAYHTLDLLAHYAFSPRVKVGTHLNNLLDEQYYERSYSNLWVMPGEPRNLSFNLTVDL</sequence>
<dbReference type="AlphaFoldDB" id="A0A0A1YHJ3"/>
<keyword evidence="14 17" id="KW-0998">Cell outer membrane</keyword>
<keyword evidence="10 18" id="KW-0798">TonB box</keyword>
<evidence type="ECO:0000256" key="5">
    <source>
        <dbReference type="ARBA" id="ARBA00022596"/>
    </source>
</evidence>
<dbReference type="SUPFAM" id="SSF56935">
    <property type="entry name" value="Porins"/>
    <property type="match status" value="1"/>
</dbReference>
<feature type="chain" id="PRO_5001995774" description="Metal-pseudopaline receptor CntO" evidence="19">
    <location>
        <begin position="19"/>
        <end position="694"/>
    </location>
</feature>
<evidence type="ECO:0000256" key="11">
    <source>
        <dbReference type="ARBA" id="ARBA00023112"/>
    </source>
</evidence>
<name>A0A0A1YHJ3_9PSED</name>
<keyword evidence="13 22" id="KW-0675">Receptor</keyword>
<proteinExistence type="inferred from homology"/>
<evidence type="ECO:0000256" key="12">
    <source>
        <dbReference type="ARBA" id="ARBA00023136"/>
    </source>
</evidence>
<accession>A0A0A1YHJ3</accession>
<evidence type="ECO:0000256" key="7">
    <source>
        <dbReference type="ARBA" id="ARBA00022729"/>
    </source>
</evidence>
<keyword evidence="7 19" id="KW-0732">Signal</keyword>
<dbReference type="GO" id="GO:0038023">
    <property type="term" value="F:signaling receptor activity"/>
    <property type="evidence" value="ECO:0007669"/>
    <property type="project" value="InterPro"/>
</dbReference>
<dbReference type="GO" id="GO:0015344">
    <property type="term" value="F:siderophore uptake transmembrane transporter activity"/>
    <property type="evidence" value="ECO:0007669"/>
    <property type="project" value="TreeGrafter"/>
</dbReference>
<evidence type="ECO:0000256" key="18">
    <source>
        <dbReference type="RuleBase" id="RU003357"/>
    </source>
</evidence>
<feature type="domain" description="TonB-dependent receptor-like beta-barrel" evidence="20">
    <location>
        <begin position="230"/>
        <end position="663"/>
    </location>
</feature>
<evidence type="ECO:0000313" key="22">
    <source>
        <dbReference type="EMBL" id="KFX68418.1"/>
    </source>
</evidence>
<dbReference type="GO" id="GO:0015891">
    <property type="term" value="P:siderophore transport"/>
    <property type="evidence" value="ECO:0007669"/>
    <property type="project" value="InterPro"/>
</dbReference>
<keyword evidence="11" id="KW-0921">Nickel transport</keyword>
<evidence type="ECO:0000256" key="6">
    <source>
        <dbReference type="ARBA" id="ARBA00022692"/>
    </source>
</evidence>
<keyword evidence="12 17" id="KW-0472">Membrane</keyword>
<evidence type="ECO:0000256" key="17">
    <source>
        <dbReference type="PROSITE-ProRule" id="PRU01360"/>
    </source>
</evidence>
<comment type="caution">
    <text evidence="22">The sequence shown here is derived from an EMBL/GenBank/DDBJ whole genome shotgun (WGS) entry which is preliminary data.</text>
</comment>
<comment type="function">
    <text evidence="15">Transports the metallophore pseudopaline, which is involved in the acquisition of nickel and zinc, and thus enables bacterial growth inside the host, where metal access is limited. Is probably involved in the import of pseudopaline-metal complexes.</text>
</comment>
<dbReference type="PROSITE" id="PS52016">
    <property type="entry name" value="TONB_DEPENDENT_REC_3"/>
    <property type="match status" value="1"/>
</dbReference>
<evidence type="ECO:0000256" key="10">
    <source>
        <dbReference type="ARBA" id="ARBA00023077"/>
    </source>
</evidence>
<dbReference type="CDD" id="cd01347">
    <property type="entry name" value="ligand_gated_channel"/>
    <property type="match status" value="1"/>
</dbReference>
<dbReference type="InterPro" id="IPR010105">
    <property type="entry name" value="TonB_sidphr_rcpt"/>
</dbReference>
<keyword evidence="8" id="KW-0864">Zinc transport</keyword>
<evidence type="ECO:0000256" key="8">
    <source>
        <dbReference type="ARBA" id="ARBA00022906"/>
    </source>
</evidence>
<dbReference type="FunFam" id="2.40.170.20:FF:000005">
    <property type="entry name" value="TonB-dependent siderophore receptor"/>
    <property type="match status" value="1"/>
</dbReference>
<evidence type="ECO:0000259" key="20">
    <source>
        <dbReference type="Pfam" id="PF00593"/>
    </source>
</evidence>
<dbReference type="InterPro" id="IPR012910">
    <property type="entry name" value="Plug_dom"/>
</dbReference>
<keyword evidence="23" id="KW-1185">Reference proteome</keyword>
<keyword evidence="4 17" id="KW-1134">Transmembrane beta strand</keyword>
<dbReference type="FunFam" id="2.170.130.10:FF:000001">
    <property type="entry name" value="Catecholate siderophore TonB-dependent receptor"/>
    <property type="match status" value="1"/>
</dbReference>
<evidence type="ECO:0000256" key="15">
    <source>
        <dbReference type="ARBA" id="ARBA00056786"/>
    </source>
</evidence>
<protein>
    <recommendedName>
        <fullName evidence="16">Metal-pseudopaline receptor CntO</fullName>
    </recommendedName>
</protein>
<evidence type="ECO:0000256" key="9">
    <source>
        <dbReference type="ARBA" id="ARBA00023065"/>
    </source>
</evidence>
<reference evidence="22 23" key="1">
    <citation type="journal article" date="2014" name="Genome Announc.">
        <title>Draft Genome Sequence of Petroleum Oil-Degrading Marine Bacterium Pseudomonas taeanensis Strain MS-3, Isolated from a Crude Oil-Contaminated Seashore.</title>
        <authorList>
            <person name="Lee S.Y."/>
            <person name="Kim S.H."/>
            <person name="Lee D.G."/>
            <person name="Shin S."/>
            <person name="Yun S.H."/>
            <person name="Choi C.W."/>
            <person name="Chung Y.H."/>
            <person name="Choi J.S."/>
            <person name="Kahng H.Y."/>
            <person name="Kim S.I."/>
        </authorList>
    </citation>
    <scope>NUCLEOTIDE SEQUENCE [LARGE SCALE GENOMIC DNA]</scope>
    <source>
        <strain evidence="22 23">MS-3</strain>
    </source>
</reference>
<dbReference type="InterPro" id="IPR037066">
    <property type="entry name" value="Plug_dom_sf"/>
</dbReference>
<evidence type="ECO:0000256" key="2">
    <source>
        <dbReference type="ARBA" id="ARBA00009810"/>
    </source>
</evidence>
<dbReference type="NCBIfam" id="TIGR01783">
    <property type="entry name" value="TonB-siderophor"/>
    <property type="match status" value="1"/>
</dbReference>
<dbReference type="InterPro" id="IPR000531">
    <property type="entry name" value="Beta-barrel_TonB"/>
</dbReference>
<dbReference type="InterPro" id="IPR039426">
    <property type="entry name" value="TonB-dep_rcpt-like"/>
</dbReference>
<dbReference type="PANTHER" id="PTHR32552">
    <property type="entry name" value="FERRICHROME IRON RECEPTOR-RELATED"/>
    <property type="match status" value="1"/>
</dbReference>
<dbReference type="GO" id="GO:0006829">
    <property type="term" value="P:zinc ion transport"/>
    <property type="evidence" value="ECO:0007669"/>
    <property type="project" value="UniProtKB-KW"/>
</dbReference>
<keyword evidence="6 17" id="KW-0812">Transmembrane</keyword>
<keyword evidence="8" id="KW-0862">Zinc</keyword>
<evidence type="ECO:0000256" key="13">
    <source>
        <dbReference type="ARBA" id="ARBA00023170"/>
    </source>
</evidence>
<evidence type="ECO:0000256" key="3">
    <source>
        <dbReference type="ARBA" id="ARBA00022448"/>
    </source>
</evidence>
<dbReference type="Gene3D" id="2.40.170.20">
    <property type="entry name" value="TonB-dependent receptor, beta-barrel domain"/>
    <property type="match status" value="1"/>
</dbReference>
<dbReference type="GO" id="GO:0015675">
    <property type="term" value="P:nickel cation transport"/>
    <property type="evidence" value="ECO:0007669"/>
    <property type="project" value="UniProtKB-KW"/>
</dbReference>
<feature type="domain" description="TonB-dependent receptor plug" evidence="21">
    <location>
        <begin position="58"/>
        <end position="157"/>
    </location>
</feature>
<comment type="subcellular location">
    <subcellularLocation>
        <location evidence="1 17">Cell outer membrane</location>
        <topology evidence="1 17">Multi-pass membrane protein</topology>
    </subcellularLocation>
</comment>
<keyword evidence="5" id="KW-0533">Nickel</keyword>
<evidence type="ECO:0000256" key="4">
    <source>
        <dbReference type="ARBA" id="ARBA00022452"/>
    </source>
</evidence>
<dbReference type="eggNOG" id="COG4773">
    <property type="taxonomic scope" value="Bacteria"/>
</dbReference>
<evidence type="ECO:0000313" key="23">
    <source>
        <dbReference type="Proteomes" id="UP000030063"/>
    </source>
</evidence>
<keyword evidence="3 17" id="KW-0813">Transport</keyword>
<evidence type="ECO:0000256" key="1">
    <source>
        <dbReference type="ARBA" id="ARBA00004571"/>
    </source>
</evidence>
<comment type="similarity">
    <text evidence="2 17 18">Belongs to the TonB-dependent receptor family.</text>
</comment>
<dbReference type="GO" id="GO:0009279">
    <property type="term" value="C:cell outer membrane"/>
    <property type="evidence" value="ECO:0007669"/>
    <property type="project" value="UniProtKB-SubCell"/>
</dbReference>
<keyword evidence="9" id="KW-0406">Ion transport</keyword>
<dbReference type="Proteomes" id="UP000030063">
    <property type="component" value="Unassembled WGS sequence"/>
</dbReference>
<gene>
    <name evidence="22" type="ORF">TMS3_0119445</name>
</gene>
<dbReference type="Gene3D" id="2.170.130.10">
    <property type="entry name" value="TonB-dependent receptor, plug domain"/>
    <property type="match status" value="1"/>
</dbReference>
<evidence type="ECO:0000256" key="16">
    <source>
        <dbReference type="ARBA" id="ARBA00072467"/>
    </source>
</evidence>
<dbReference type="STRING" id="1395571.TMS3_0119445"/>
<dbReference type="Pfam" id="PF00593">
    <property type="entry name" value="TonB_dep_Rec_b-barrel"/>
    <property type="match status" value="1"/>
</dbReference>